<keyword evidence="3" id="KW-0249">Electron transport</keyword>
<keyword evidence="2" id="KW-0813">Transport</keyword>
<dbReference type="AlphaFoldDB" id="A0A1G2BMX3"/>
<name>A0A1G2BMX3_9BACT</name>
<comment type="similarity">
    <text evidence="1 7">Belongs to the thioredoxin family.</text>
</comment>
<organism evidence="11 12">
    <name type="scientific">Candidatus Komeilibacteria bacterium RIFCSPHIGHO2_01_FULL_52_14</name>
    <dbReference type="NCBI Taxonomy" id="1798549"/>
    <lineage>
        <taxon>Bacteria</taxon>
        <taxon>Candidatus Komeiliibacteriota</taxon>
    </lineage>
</organism>
<evidence type="ECO:0000256" key="7">
    <source>
        <dbReference type="PIRNR" id="PIRNR000077"/>
    </source>
</evidence>
<dbReference type="GO" id="GO:0045454">
    <property type="term" value="P:cell redox homeostasis"/>
    <property type="evidence" value="ECO:0007669"/>
    <property type="project" value="TreeGrafter"/>
</dbReference>
<keyword evidence="4 9" id="KW-1015">Disulfide bond</keyword>
<dbReference type="Proteomes" id="UP000177817">
    <property type="component" value="Unassembled WGS sequence"/>
</dbReference>
<evidence type="ECO:0000313" key="12">
    <source>
        <dbReference type="Proteomes" id="UP000177817"/>
    </source>
</evidence>
<dbReference type="InterPro" id="IPR017937">
    <property type="entry name" value="Thioredoxin_CS"/>
</dbReference>
<evidence type="ECO:0000313" key="11">
    <source>
        <dbReference type="EMBL" id="OGY90086.1"/>
    </source>
</evidence>
<dbReference type="PIRSF" id="PIRSF000077">
    <property type="entry name" value="Thioredoxin"/>
    <property type="match status" value="1"/>
</dbReference>
<dbReference type="NCBIfam" id="TIGR01068">
    <property type="entry name" value="thioredoxin"/>
    <property type="match status" value="1"/>
</dbReference>
<dbReference type="GO" id="GO:0015035">
    <property type="term" value="F:protein-disulfide reductase activity"/>
    <property type="evidence" value="ECO:0007669"/>
    <property type="project" value="UniProtKB-UniRule"/>
</dbReference>
<dbReference type="Gene3D" id="3.40.30.10">
    <property type="entry name" value="Glutaredoxin"/>
    <property type="match status" value="1"/>
</dbReference>
<feature type="domain" description="Thioredoxin" evidence="10">
    <location>
        <begin position="1"/>
        <end position="108"/>
    </location>
</feature>
<feature type="site" description="Deprotonates C-terminal active site Cys" evidence="8">
    <location>
        <position position="24"/>
    </location>
</feature>
<protein>
    <recommendedName>
        <fullName evidence="6 7">Thioredoxin</fullName>
    </recommendedName>
</protein>
<feature type="active site" description="Nucleophile" evidence="8">
    <location>
        <position position="33"/>
    </location>
</feature>
<dbReference type="Pfam" id="PF00085">
    <property type="entry name" value="Thioredoxin"/>
    <property type="match status" value="1"/>
</dbReference>
<evidence type="ECO:0000256" key="3">
    <source>
        <dbReference type="ARBA" id="ARBA00022982"/>
    </source>
</evidence>
<evidence type="ECO:0000256" key="1">
    <source>
        <dbReference type="ARBA" id="ARBA00008987"/>
    </source>
</evidence>
<sequence>MENIVTDANFKKEVEEAGEVVMIDFWAPWCGPCRVQGPIVEDIAKQFASKHTVKVGKMNVDENPQTAQTYQIFSIPTLKIFKAGKVVENLIGLQSRETLVKLLEKHSAA</sequence>
<dbReference type="PANTHER" id="PTHR45663:SF11">
    <property type="entry name" value="GEO12009P1"/>
    <property type="match status" value="1"/>
</dbReference>
<feature type="active site" description="Nucleophile" evidence="8">
    <location>
        <position position="30"/>
    </location>
</feature>
<dbReference type="FunFam" id="3.40.30.10:FF:000001">
    <property type="entry name" value="Thioredoxin"/>
    <property type="match status" value="1"/>
</dbReference>
<evidence type="ECO:0000256" key="9">
    <source>
        <dbReference type="PIRSR" id="PIRSR000077-4"/>
    </source>
</evidence>
<evidence type="ECO:0000259" key="10">
    <source>
        <dbReference type="PROSITE" id="PS51352"/>
    </source>
</evidence>
<feature type="site" description="Contributes to redox potential value" evidence="8">
    <location>
        <position position="31"/>
    </location>
</feature>
<dbReference type="InterPro" id="IPR013766">
    <property type="entry name" value="Thioredoxin_domain"/>
</dbReference>
<dbReference type="PANTHER" id="PTHR45663">
    <property type="entry name" value="GEO12009P1"/>
    <property type="match status" value="1"/>
</dbReference>
<dbReference type="InterPro" id="IPR005746">
    <property type="entry name" value="Thioredoxin"/>
</dbReference>
<feature type="disulfide bond" description="Redox-active" evidence="9">
    <location>
        <begin position="30"/>
        <end position="33"/>
    </location>
</feature>
<gene>
    <name evidence="11" type="ORF">A2677_00510</name>
</gene>
<keyword evidence="5 9" id="KW-0676">Redox-active center</keyword>
<evidence type="ECO:0000256" key="8">
    <source>
        <dbReference type="PIRSR" id="PIRSR000077-1"/>
    </source>
</evidence>
<feature type="site" description="Contributes to redox potential value" evidence="8">
    <location>
        <position position="32"/>
    </location>
</feature>
<evidence type="ECO:0000256" key="4">
    <source>
        <dbReference type="ARBA" id="ARBA00023157"/>
    </source>
</evidence>
<dbReference type="SUPFAM" id="SSF52833">
    <property type="entry name" value="Thioredoxin-like"/>
    <property type="match status" value="1"/>
</dbReference>
<evidence type="ECO:0000256" key="5">
    <source>
        <dbReference type="ARBA" id="ARBA00023284"/>
    </source>
</evidence>
<evidence type="ECO:0000256" key="6">
    <source>
        <dbReference type="NCBIfam" id="TIGR01068"/>
    </source>
</evidence>
<reference evidence="11 12" key="1">
    <citation type="journal article" date="2016" name="Nat. Commun.">
        <title>Thousands of microbial genomes shed light on interconnected biogeochemical processes in an aquifer system.</title>
        <authorList>
            <person name="Anantharaman K."/>
            <person name="Brown C.T."/>
            <person name="Hug L.A."/>
            <person name="Sharon I."/>
            <person name="Castelle C.J."/>
            <person name="Probst A.J."/>
            <person name="Thomas B.C."/>
            <person name="Singh A."/>
            <person name="Wilkins M.J."/>
            <person name="Karaoz U."/>
            <person name="Brodie E.L."/>
            <person name="Williams K.H."/>
            <person name="Hubbard S.S."/>
            <person name="Banfield J.F."/>
        </authorList>
    </citation>
    <scope>NUCLEOTIDE SEQUENCE [LARGE SCALE GENOMIC DNA]</scope>
</reference>
<dbReference type="GO" id="GO:0005829">
    <property type="term" value="C:cytosol"/>
    <property type="evidence" value="ECO:0007669"/>
    <property type="project" value="TreeGrafter"/>
</dbReference>
<dbReference type="EMBL" id="MHKK01000017">
    <property type="protein sequence ID" value="OGY90086.1"/>
    <property type="molecule type" value="Genomic_DNA"/>
</dbReference>
<accession>A0A1G2BMX3</accession>
<dbReference type="InterPro" id="IPR036249">
    <property type="entry name" value="Thioredoxin-like_sf"/>
</dbReference>
<dbReference type="PROSITE" id="PS51352">
    <property type="entry name" value="THIOREDOXIN_2"/>
    <property type="match status" value="1"/>
</dbReference>
<dbReference type="CDD" id="cd02947">
    <property type="entry name" value="TRX_family"/>
    <property type="match status" value="1"/>
</dbReference>
<proteinExistence type="inferred from homology"/>
<evidence type="ECO:0000256" key="2">
    <source>
        <dbReference type="ARBA" id="ARBA00022448"/>
    </source>
</evidence>
<dbReference type="PROSITE" id="PS00194">
    <property type="entry name" value="THIOREDOXIN_1"/>
    <property type="match status" value="1"/>
</dbReference>
<dbReference type="PRINTS" id="PR00421">
    <property type="entry name" value="THIOREDOXIN"/>
</dbReference>
<comment type="caution">
    <text evidence="11">The sequence shown here is derived from an EMBL/GenBank/DDBJ whole genome shotgun (WGS) entry which is preliminary data.</text>
</comment>